<dbReference type="Proteomes" id="UP000272464">
    <property type="component" value="Unassembled WGS sequence"/>
</dbReference>
<feature type="modified residue" description="4-aspartylphosphate" evidence="2">
    <location>
        <position position="57"/>
    </location>
</feature>
<dbReference type="PANTHER" id="PTHR44591:SF23">
    <property type="entry name" value="CHEY SUBFAMILY"/>
    <property type="match status" value="1"/>
</dbReference>
<accession>A0A433X941</accession>
<dbReference type="Gene3D" id="3.40.50.2300">
    <property type="match status" value="1"/>
</dbReference>
<dbReference type="PROSITE" id="PS50110">
    <property type="entry name" value="RESPONSE_REGULATORY"/>
    <property type="match status" value="1"/>
</dbReference>
<dbReference type="OrthoDB" id="9800897at2"/>
<dbReference type="PANTHER" id="PTHR44591">
    <property type="entry name" value="STRESS RESPONSE REGULATOR PROTEIN 1"/>
    <property type="match status" value="1"/>
</dbReference>
<dbReference type="RefSeq" id="WP_127199563.1">
    <property type="nucleotide sequence ID" value="NZ_RZNX01000004.1"/>
</dbReference>
<gene>
    <name evidence="4" type="ORF">EJP77_12480</name>
</gene>
<evidence type="ECO:0000313" key="5">
    <source>
        <dbReference type="Proteomes" id="UP000272464"/>
    </source>
</evidence>
<name>A0A433X941_9BACL</name>
<evidence type="ECO:0000313" key="4">
    <source>
        <dbReference type="EMBL" id="RUT30631.1"/>
    </source>
</evidence>
<dbReference type="InterPro" id="IPR011006">
    <property type="entry name" value="CheY-like_superfamily"/>
</dbReference>
<comment type="caution">
    <text evidence="4">The sequence shown here is derived from an EMBL/GenBank/DDBJ whole genome shotgun (WGS) entry which is preliminary data.</text>
</comment>
<dbReference type="InterPro" id="IPR001789">
    <property type="entry name" value="Sig_transdc_resp-reg_receiver"/>
</dbReference>
<dbReference type="SMART" id="SM00448">
    <property type="entry name" value="REC"/>
    <property type="match status" value="1"/>
</dbReference>
<feature type="domain" description="Response regulatory" evidence="3">
    <location>
        <begin position="7"/>
        <end position="124"/>
    </location>
</feature>
<sequence>MSSPNYTILYVEDNELNMALMDHIFKKIPHINLIGAANAEEGIEIAINGQPDIIFMDIQLPGMNGYEALKELRIREETRHIPVLAVSSFAQKSDIEKGLQAGFADYITKPFQVKAFKSLIEQWIKL</sequence>
<reference evidence="4 5" key="1">
    <citation type="submission" date="2018-12" db="EMBL/GenBank/DDBJ databases">
        <authorList>
            <person name="Sun L."/>
            <person name="Chen Z."/>
        </authorList>
    </citation>
    <scope>NUCLEOTIDE SEQUENCE [LARGE SCALE GENOMIC DNA]</scope>
    <source>
        <strain evidence="4 5">3-5-3</strain>
    </source>
</reference>
<proteinExistence type="predicted"/>
<dbReference type="GO" id="GO:0000160">
    <property type="term" value="P:phosphorelay signal transduction system"/>
    <property type="evidence" value="ECO:0007669"/>
    <property type="project" value="InterPro"/>
</dbReference>
<organism evidence="4 5">
    <name type="scientific">Paenibacillus zeisoli</name>
    <dbReference type="NCBI Taxonomy" id="2496267"/>
    <lineage>
        <taxon>Bacteria</taxon>
        <taxon>Bacillati</taxon>
        <taxon>Bacillota</taxon>
        <taxon>Bacilli</taxon>
        <taxon>Bacillales</taxon>
        <taxon>Paenibacillaceae</taxon>
        <taxon>Paenibacillus</taxon>
    </lineage>
</organism>
<evidence type="ECO:0000259" key="3">
    <source>
        <dbReference type="PROSITE" id="PS50110"/>
    </source>
</evidence>
<keyword evidence="5" id="KW-1185">Reference proteome</keyword>
<keyword evidence="1 2" id="KW-0597">Phosphoprotein</keyword>
<dbReference type="AlphaFoldDB" id="A0A433X941"/>
<evidence type="ECO:0000256" key="2">
    <source>
        <dbReference type="PROSITE-ProRule" id="PRU00169"/>
    </source>
</evidence>
<protein>
    <submittedName>
        <fullName evidence="4">Response regulator</fullName>
    </submittedName>
</protein>
<dbReference type="InterPro" id="IPR050595">
    <property type="entry name" value="Bact_response_regulator"/>
</dbReference>
<dbReference type="EMBL" id="RZNX01000004">
    <property type="protein sequence ID" value="RUT30631.1"/>
    <property type="molecule type" value="Genomic_DNA"/>
</dbReference>
<evidence type="ECO:0000256" key="1">
    <source>
        <dbReference type="ARBA" id="ARBA00022553"/>
    </source>
</evidence>
<dbReference type="SUPFAM" id="SSF52172">
    <property type="entry name" value="CheY-like"/>
    <property type="match status" value="1"/>
</dbReference>
<dbReference type="Pfam" id="PF00072">
    <property type="entry name" value="Response_reg"/>
    <property type="match status" value="1"/>
</dbReference>